<sequence length="55" mass="6554">MMQFQIYSTGLTKSSYWQPKGWLSASLRIRVIITRRRVKESMTISLYQVKKTLDQ</sequence>
<proteinExistence type="predicted"/>
<keyword evidence="2" id="KW-1185">Reference proteome</keyword>
<dbReference type="EMBL" id="JABFAB010000012">
    <property type="protein sequence ID" value="MBA0666637.1"/>
    <property type="molecule type" value="Genomic_DNA"/>
</dbReference>
<reference evidence="1 2" key="1">
    <citation type="journal article" date="2019" name="Genome Biol. Evol.">
        <title>Insights into the evolution of the New World diploid cottons (Gossypium, subgenus Houzingenia) based on genome sequencing.</title>
        <authorList>
            <person name="Grover C.E."/>
            <person name="Arick M.A. 2nd"/>
            <person name="Thrash A."/>
            <person name="Conover J.L."/>
            <person name="Sanders W.S."/>
            <person name="Peterson D.G."/>
            <person name="Frelichowski J.E."/>
            <person name="Scheffler J.A."/>
            <person name="Scheffler B.E."/>
            <person name="Wendel J.F."/>
        </authorList>
    </citation>
    <scope>NUCLEOTIDE SEQUENCE [LARGE SCALE GENOMIC DNA]</scope>
    <source>
        <strain evidence="1">57</strain>
        <tissue evidence="1">Leaf</tissue>
    </source>
</reference>
<dbReference type="Proteomes" id="UP000593573">
    <property type="component" value="Unassembled WGS sequence"/>
</dbReference>
<dbReference type="AlphaFoldDB" id="A0A7J8VV13"/>
<dbReference type="OrthoDB" id="10337999at2759"/>
<organism evidence="1 2">
    <name type="scientific">Gossypium klotzschianum</name>
    <dbReference type="NCBI Taxonomy" id="34286"/>
    <lineage>
        <taxon>Eukaryota</taxon>
        <taxon>Viridiplantae</taxon>
        <taxon>Streptophyta</taxon>
        <taxon>Embryophyta</taxon>
        <taxon>Tracheophyta</taxon>
        <taxon>Spermatophyta</taxon>
        <taxon>Magnoliopsida</taxon>
        <taxon>eudicotyledons</taxon>
        <taxon>Gunneridae</taxon>
        <taxon>Pentapetalae</taxon>
        <taxon>rosids</taxon>
        <taxon>malvids</taxon>
        <taxon>Malvales</taxon>
        <taxon>Malvaceae</taxon>
        <taxon>Malvoideae</taxon>
        <taxon>Gossypium</taxon>
    </lineage>
</organism>
<protein>
    <submittedName>
        <fullName evidence="1">Uncharacterized protein</fullName>
    </submittedName>
</protein>
<evidence type="ECO:0000313" key="1">
    <source>
        <dbReference type="EMBL" id="MBA0666637.1"/>
    </source>
</evidence>
<evidence type="ECO:0000313" key="2">
    <source>
        <dbReference type="Proteomes" id="UP000593573"/>
    </source>
</evidence>
<comment type="caution">
    <text evidence="1">The sequence shown here is derived from an EMBL/GenBank/DDBJ whole genome shotgun (WGS) entry which is preliminary data.</text>
</comment>
<accession>A0A7J8VV13</accession>
<name>A0A7J8VV13_9ROSI</name>
<gene>
    <name evidence="1" type="ORF">Goklo_003023</name>
</gene>